<dbReference type="GO" id="GO:0005634">
    <property type="term" value="C:nucleus"/>
    <property type="evidence" value="ECO:0007669"/>
    <property type="project" value="TreeGrafter"/>
</dbReference>
<dbReference type="InterPro" id="IPR001841">
    <property type="entry name" value="Znf_RING"/>
</dbReference>
<accession>V4LLH0</accession>
<dbReference type="InterPro" id="IPR051834">
    <property type="entry name" value="RING_finger_E3_ligase"/>
</dbReference>
<evidence type="ECO:0000313" key="7">
    <source>
        <dbReference type="Proteomes" id="UP000030689"/>
    </source>
</evidence>
<dbReference type="EMBL" id="KI517464">
    <property type="protein sequence ID" value="ESQ40658.1"/>
    <property type="molecule type" value="Genomic_DNA"/>
</dbReference>
<evidence type="ECO:0000259" key="5">
    <source>
        <dbReference type="PROSITE" id="PS50089"/>
    </source>
</evidence>
<dbReference type="Pfam" id="PF13639">
    <property type="entry name" value="zf-RING_2"/>
    <property type="match status" value="1"/>
</dbReference>
<protein>
    <recommendedName>
        <fullName evidence="5">RING-type domain-containing protein</fullName>
    </recommendedName>
</protein>
<dbReference type="Gene3D" id="3.30.40.10">
    <property type="entry name" value="Zinc/RING finger domain, C3HC4 (zinc finger)"/>
    <property type="match status" value="1"/>
</dbReference>
<sequence>MDDSQSSSLYNYLFGEADEITKRIEEYRTQHGRNDDSPPLVSPEHLSENICPTISYCQHQNRPTMFIPFNSISAEHHSSQHFCHMIYHHQLQNQSPRNWSRPIVRPMPIDTLPPSISEHSGDRYPPNQHLVDDIIRRIEEPERETGVGLTEREFSQLPTIKFQHSIEDKKCMICLSDYTRGEKLTILPCTHKYHEDCIRPWLKKSKLCCVCQREVVVGYK</sequence>
<keyword evidence="7" id="KW-1185">Reference proteome</keyword>
<dbReference type="SMART" id="SM00184">
    <property type="entry name" value="RING"/>
    <property type="match status" value="1"/>
</dbReference>
<evidence type="ECO:0000256" key="2">
    <source>
        <dbReference type="ARBA" id="ARBA00022771"/>
    </source>
</evidence>
<dbReference type="GO" id="GO:0061630">
    <property type="term" value="F:ubiquitin protein ligase activity"/>
    <property type="evidence" value="ECO:0007669"/>
    <property type="project" value="TreeGrafter"/>
</dbReference>
<dbReference type="PANTHER" id="PTHR45931">
    <property type="entry name" value="SI:CH211-59O9.10"/>
    <property type="match status" value="1"/>
</dbReference>
<gene>
    <name evidence="6" type="ORF">EUTSA_v10015609mg</name>
</gene>
<evidence type="ECO:0000256" key="4">
    <source>
        <dbReference type="PROSITE-ProRule" id="PRU00175"/>
    </source>
</evidence>
<dbReference type="CDD" id="cd16454">
    <property type="entry name" value="RING-H2_PA-TM-RING"/>
    <property type="match status" value="1"/>
</dbReference>
<dbReference type="PROSITE" id="PS50089">
    <property type="entry name" value="ZF_RING_2"/>
    <property type="match status" value="1"/>
</dbReference>
<dbReference type="OMA" id="CVCQREV"/>
<evidence type="ECO:0000313" key="6">
    <source>
        <dbReference type="EMBL" id="ESQ40658.1"/>
    </source>
</evidence>
<feature type="domain" description="RING-type" evidence="5">
    <location>
        <begin position="171"/>
        <end position="212"/>
    </location>
</feature>
<dbReference type="Proteomes" id="UP000030689">
    <property type="component" value="Unassembled WGS sequence"/>
</dbReference>
<evidence type="ECO:0000256" key="3">
    <source>
        <dbReference type="ARBA" id="ARBA00022833"/>
    </source>
</evidence>
<dbReference type="AlphaFoldDB" id="V4LLH0"/>
<dbReference type="PANTHER" id="PTHR45931:SF16">
    <property type="entry name" value="RING_U-BOX SUPERFAMILY PROTEIN"/>
    <property type="match status" value="1"/>
</dbReference>
<dbReference type="GO" id="GO:0008270">
    <property type="term" value="F:zinc ion binding"/>
    <property type="evidence" value="ECO:0007669"/>
    <property type="project" value="UniProtKB-KW"/>
</dbReference>
<reference evidence="6 7" key="1">
    <citation type="journal article" date="2013" name="Front. Plant Sci.">
        <title>The Reference Genome of the Halophytic Plant Eutrema salsugineum.</title>
        <authorList>
            <person name="Yang R."/>
            <person name="Jarvis D.E."/>
            <person name="Chen H."/>
            <person name="Beilstein M.A."/>
            <person name="Grimwood J."/>
            <person name="Jenkins J."/>
            <person name="Shu S."/>
            <person name="Prochnik S."/>
            <person name="Xin M."/>
            <person name="Ma C."/>
            <person name="Schmutz J."/>
            <person name="Wing R.A."/>
            <person name="Mitchell-Olds T."/>
            <person name="Schumaker K.S."/>
            <person name="Wang X."/>
        </authorList>
    </citation>
    <scope>NUCLEOTIDE SEQUENCE [LARGE SCALE GENOMIC DNA]</scope>
</reference>
<dbReference type="eggNOG" id="KOG4628">
    <property type="taxonomic scope" value="Eukaryota"/>
</dbReference>
<dbReference type="Gramene" id="ESQ40658">
    <property type="protein sequence ID" value="ESQ40658"/>
    <property type="gene ID" value="EUTSA_v10015609mg"/>
</dbReference>
<keyword evidence="2 4" id="KW-0863">Zinc-finger</keyword>
<dbReference type="SUPFAM" id="SSF57850">
    <property type="entry name" value="RING/U-box"/>
    <property type="match status" value="1"/>
</dbReference>
<evidence type="ECO:0000256" key="1">
    <source>
        <dbReference type="ARBA" id="ARBA00022723"/>
    </source>
</evidence>
<proteinExistence type="predicted"/>
<dbReference type="InterPro" id="IPR013083">
    <property type="entry name" value="Znf_RING/FYVE/PHD"/>
</dbReference>
<dbReference type="KEGG" id="eus:EUTSA_v10015609mg"/>
<dbReference type="GO" id="GO:0006511">
    <property type="term" value="P:ubiquitin-dependent protein catabolic process"/>
    <property type="evidence" value="ECO:0007669"/>
    <property type="project" value="TreeGrafter"/>
</dbReference>
<keyword evidence="3" id="KW-0862">Zinc</keyword>
<keyword evidence="1" id="KW-0479">Metal-binding</keyword>
<name>V4LLH0_EUTSA</name>
<dbReference type="STRING" id="72664.V4LLH0"/>
<organism evidence="6 7">
    <name type="scientific">Eutrema salsugineum</name>
    <name type="common">Saltwater cress</name>
    <name type="synonym">Sisymbrium salsugineum</name>
    <dbReference type="NCBI Taxonomy" id="72664"/>
    <lineage>
        <taxon>Eukaryota</taxon>
        <taxon>Viridiplantae</taxon>
        <taxon>Streptophyta</taxon>
        <taxon>Embryophyta</taxon>
        <taxon>Tracheophyta</taxon>
        <taxon>Spermatophyta</taxon>
        <taxon>Magnoliopsida</taxon>
        <taxon>eudicotyledons</taxon>
        <taxon>Gunneridae</taxon>
        <taxon>Pentapetalae</taxon>
        <taxon>rosids</taxon>
        <taxon>malvids</taxon>
        <taxon>Brassicales</taxon>
        <taxon>Brassicaceae</taxon>
        <taxon>Eutremeae</taxon>
        <taxon>Eutrema</taxon>
    </lineage>
</organism>